<gene>
    <name evidence="2" type="ORF">IV88_GL001563</name>
</gene>
<evidence type="ECO:0000259" key="1">
    <source>
        <dbReference type="PROSITE" id="PS51729"/>
    </source>
</evidence>
<dbReference type="OrthoDB" id="9793389at2"/>
<dbReference type="Proteomes" id="UP000051249">
    <property type="component" value="Unassembled WGS sequence"/>
</dbReference>
<dbReference type="EMBL" id="JQCQ01000006">
    <property type="protein sequence ID" value="KRO25800.1"/>
    <property type="molecule type" value="Genomic_DNA"/>
</dbReference>
<reference evidence="2 3" key="1">
    <citation type="journal article" date="2015" name="Genome Announc.">
        <title>Expanding the biotechnology potential of lactobacilli through comparative genomics of 213 strains and associated genera.</title>
        <authorList>
            <person name="Sun Z."/>
            <person name="Harris H.M."/>
            <person name="McCann A."/>
            <person name="Guo C."/>
            <person name="Argimon S."/>
            <person name="Zhang W."/>
            <person name="Yang X."/>
            <person name="Jeffery I.B."/>
            <person name="Cooney J.C."/>
            <person name="Kagawa T.F."/>
            <person name="Liu W."/>
            <person name="Song Y."/>
            <person name="Salvetti E."/>
            <person name="Wrobel A."/>
            <person name="Rasinkangas P."/>
            <person name="Parkhill J."/>
            <person name="Rea M.C."/>
            <person name="O'Sullivan O."/>
            <person name="Ritari J."/>
            <person name="Douillard F.P."/>
            <person name="Paul Ross R."/>
            <person name="Yang R."/>
            <person name="Briner A.E."/>
            <person name="Felis G.E."/>
            <person name="de Vos W.M."/>
            <person name="Barrangou R."/>
            <person name="Klaenhammer T.R."/>
            <person name="Caufield P.W."/>
            <person name="Cui Y."/>
            <person name="Zhang H."/>
            <person name="O'Toole P.W."/>
        </authorList>
    </citation>
    <scope>NUCLEOTIDE SEQUENCE [LARGE SCALE GENOMIC DNA]</scope>
    <source>
        <strain evidence="2 3">DSM 23026</strain>
    </source>
</reference>
<dbReference type="InterPro" id="IPR016181">
    <property type="entry name" value="Acyl_CoA_acyltransferase"/>
</dbReference>
<dbReference type="PATRIC" id="fig|480391.4.peg.1589"/>
<keyword evidence="3" id="KW-1185">Reference proteome</keyword>
<name>A0A0R2NJ48_9LACO</name>
<proteinExistence type="predicted"/>
<accession>A0A0R2NJ48</accession>
<dbReference type="InterPro" id="IPR031165">
    <property type="entry name" value="GNAT_YJDJ"/>
</dbReference>
<dbReference type="SUPFAM" id="SSF55729">
    <property type="entry name" value="Acyl-CoA N-acyltransferases (Nat)"/>
    <property type="match status" value="1"/>
</dbReference>
<sequence length="110" mass="12853">MDLINDGKRLYFNDENGQLAGEVSYFKLPNKDVEVLERVFVSPALRGQGVAEDITREFMNFIQENNEQFYPLCPYSKRFLAKYPEFEKYNVQSSISEEDVRTVQNNIKGE</sequence>
<organism evidence="2 3">
    <name type="scientific">Pediococcus argentinicus</name>
    <dbReference type="NCBI Taxonomy" id="480391"/>
    <lineage>
        <taxon>Bacteria</taxon>
        <taxon>Bacillati</taxon>
        <taxon>Bacillota</taxon>
        <taxon>Bacilli</taxon>
        <taxon>Lactobacillales</taxon>
        <taxon>Lactobacillaceae</taxon>
        <taxon>Pediococcus</taxon>
    </lineage>
</organism>
<evidence type="ECO:0000313" key="3">
    <source>
        <dbReference type="Proteomes" id="UP000051249"/>
    </source>
</evidence>
<dbReference type="CDD" id="cd04301">
    <property type="entry name" value="NAT_SF"/>
    <property type="match status" value="1"/>
</dbReference>
<dbReference type="AlphaFoldDB" id="A0A0R2NJ48"/>
<dbReference type="Gene3D" id="3.40.630.30">
    <property type="match status" value="1"/>
</dbReference>
<comment type="caution">
    <text evidence="2">The sequence shown here is derived from an EMBL/GenBank/DDBJ whole genome shotgun (WGS) entry which is preliminary data.</text>
</comment>
<feature type="domain" description="N-acetyltransferase" evidence="1">
    <location>
        <begin position="3"/>
        <end position="91"/>
    </location>
</feature>
<evidence type="ECO:0000313" key="2">
    <source>
        <dbReference type="EMBL" id="KRO25800.1"/>
    </source>
</evidence>
<dbReference type="RefSeq" id="WP_057798444.1">
    <property type="nucleotide sequence ID" value="NZ_BJZZ01000006.1"/>
</dbReference>
<dbReference type="PROSITE" id="PS51729">
    <property type="entry name" value="GNAT_YJDJ"/>
    <property type="match status" value="1"/>
</dbReference>
<dbReference type="Pfam" id="PF14542">
    <property type="entry name" value="Acetyltransf_CG"/>
    <property type="match status" value="1"/>
</dbReference>
<protein>
    <recommendedName>
        <fullName evidence="1">N-acetyltransferase domain-containing protein</fullName>
    </recommendedName>
</protein>